<feature type="signal peptide" evidence="2">
    <location>
        <begin position="1"/>
        <end position="30"/>
    </location>
</feature>
<dbReference type="OrthoDB" id="9780793at2"/>
<name>A0A345D964_9BURK</name>
<dbReference type="PANTHER" id="PTHR38034:SF1">
    <property type="entry name" value="INNER MEMBRANE PROTEIN YPJD"/>
    <property type="match status" value="1"/>
</dbReference>
<gene>
    <name evidence="4" type="primary">ypjD</name>
    <name evidence="4" type="ORF">DTO96_100613</name>
</gene>
<evidence type="ECO:0000313" key="5">
    <source>
        <dbReference type="Proteomes" id="UP000252182"/>
    </source>
</evidence>
<evidence type="ECO:0000259" key="3">
    <source>
        <dbReference type="Pfam" id="PF01578"/>
    </source>
</evidence>
<keyword evidence="2" id="KW-0732">Signal</keyword>
<dbReference type="GO" id="GO:0020037">
    <property type="term" value="F:heme binding"/>
    <property type="evidence" value="ECO:0007669"/>
    <property type="project" value="InterPro"/>
</dbReference>
<reference evidence="5" key="1">
    <citation type="submission" date="2018-07" db="EMBL/GenBank/DDBJ databases">
        <authorList>
            <person name="Kim H."/>
        </authorList>
    </citation>
    <scope>NUCLEOTIDE SEQUENCE [LARGE SCALE GENOMIC DNA]</scope>
    <source>
        <strain evidence="5">F02</strain>
    </source>
</reference>
<feature type="chain" id="PRO_5016691121" evidence="2">
    <location>
        <begin position="31"/>
        <end position="194"/>
    </location>
</feature>
<dbReference type="AlphaFoldDB" id="A0A345D964"/>
<sequence length="194" mass="20953">MNQTLLYLARSLLGALLLAGVCSAPSIALATDAVAVALPPVGVLPFIHIAIAIATTFAFVTAFGVAILLWVQTRRLHDIRGGQGASSWLDRVPPVLSLERILFRVLWIGFVLLSVLVLSGMFFGEQVWGRPLVLSHKVVFTTLAWALFGVLLAGRSLAGWRGLTAVRATIFGFALLFLAYAGTHFVMDVVLKRQ</sequence>
<feature type="transmembrane region" description="Helical" evidence="1">
    <location>
        <begin position="134"/>
        <end position="153"/>
    </location>
</feature>
<dbReference type="PANTHER" id="PTHR38034">
    <property type="entry name" value="INNER MEMBRANE PROTEIN YPJD"/>
    <property type="match status" value="1"/>
</dbReference>
<dbReference type="InterPro" id="IPR002541">
    <property type="entry name" value="Cyt_c_assembly"/>
</dbReference>
<keyword evidence="5" id="KW-1185">Reference proteome</keyword>
<proteinExistence type="predicted"/>
<keyword evidence="1" id="KW-1133">Transmembrane helix</keyword>
<evidence type="ECO:0000256" key="1">
    <source>
        <dbReference type="SAM" id="Phobius"/>
    </source>
</evidence>
<feature type="transmembrane region" description="Helical" evidence="1">
    <location>
        <begin position="46"/>
        <end position="71"/>
    </location>
</feature>
<feature type="domain" description="Cytochrome c assembly protein" evidence="3">
    <location>
        <begin position="46"/>
        <end position="187"/>
    </location>
</feature>
<feature type="transmembrane region" description="Helical" evidence="1">
    <location>
        <begin position="101"/>
        <end position="122"/>
    </location>
</feature>
<dbReference type="GO" id="GO:0017004">
    <property type="term" value="P:cytochrome complex assembly"/>
    <property type="evidence" value="ECO:0007669"/>
    <property type="project" value="InterPro"/>
</dbReference>
<dbReference type="RefSeq" id="WP_114562155.1">
    <property type="nucleotide sequence ID" value="NZ_CP031124.1"/>
</dbReference>
<dbReference type="EMBL" id="CP031124">
    <property type="protein sequence ID" value="AXF84902.1"/>
    <property type="molecule type" value="Genomic_DNA"/>
</dbReference>
<keyword evidence="1" id="KW-0472">Membrane</keyword>
<dbReference type="KEGG" id="hyf:DTO96_100613"/>
<dbReference type="InterPro" id="IPR052372">
    <property type="entry name" value="YpjD/HemX"/>
</dbReference>
<protein>
    <submittedName>
        <fullName evidence="4">Inner membrane protein YpjD</fullName>
    </submittedName>
</protein>
<evidence type="ECO:0000313" key="4">
    <source>
        <dbReference type="EMBL" id="AXF84902.1"/>
    </source>
</evidence>
<feature type="transmembrane region" description="Helical" evidence="1">
    <location>
        <begin position="165"/>
        <end position="187"/>
    </location>
</feature>
<dbReference type="Proteomes" id="UP000252182">
    <property type="component" value="Chromosome"/>
</dbReference>
<evidence type="ECO:0000256" key="2">
    <source>
        <dbReference type="SAM" id="SignalP"/>
    </source>
</evidence>
<keyword evidence="1" id="KW-0812">Transmembrane</keyword>
<dbReference type="Pfam" id="PF01578">
    <property type="entry name" value="Cytochrom_C_asm"/>
    <property type="match status" value="1"/>
</dbReference>
<organism evidence="4 5">
    <name type="scientific">Ephemeroptericola cinctiostellae</name>
    <dbReference type="NCBI Taxonomy" id="2268024"/>
    <lineage>
        <taxon>Bacteria</taxon>
        <taxon>Pseudomonadati</taxon>
        <taxon>Pseudomonadota</taxon>
        <taxon>Betaproteobacteria</taxon>
        <taxon>Burkholderiales</taxon>
        <taxon>Burkholderiaceae</taxon>
        <taxon>Ephemeroptericola</taxon>
    </lineage>
</organism>
<accession>A0A345D964</accession>